<sequence length="225" mass="26354">MYDEVANAGSNLESWKSNIEREFKQWISELTTIPEVNPPPEEPDLYSFYQELCVFRNELRVGGRRNQEVLTRFGESLSDFQKTITGLQNRLYQMDKEKEESEFLSRKHLFILLVDVLERMERLKKRLSSPPKKTFFKNDTHWRNAWNGFKDGFDITYSHLDSLLNKEGIVRIETVGMSFDPTCMTAVAVEHTERYPVNQVIEEISPGFLYKGYSIKPAEVRIAKN</sequence>
<dbReference type="GO" id="GO:0000774">
    <property type="term" value="F:adenyl-nucleotide exchange factor activity"/>
    <property type="evidence" value="ECO:0007669"/>
    <property type="project" value="InterPro"/>
</dbReference>
<dbReference type="InterPro" id="IPR009012">
    <property type="entry name" value="GrpE_head"/>
</dbReference>
<accession>A0A533QD46</accession>
<reference evidence="3 4" key="1">
    <citation type="submission" date="2019-04" db="EMBL/GenBank/DDBJ databases">
        <title>Genome of a novel bacterium Candidatus Jettenia ecosi reconstructed from metagenome of an anammox bioreactor.</title>
        <authorList>
            <person name="Mardanov A.V."/>
            <person name="Beletsky A.V."/>
            <person name="Ravin N.V."/>
            <person name="Botchkova E.A."/>
            <person name="Litti Y.V."/>
            <person name="Nozhevnikova A.N."/>
        </authorList>
    </citation>
    <scope>NUCLEOTIDE SEQUENCE [LARGE SCALE GENOMIC DNA]</scope>
    <source>
        <strain evidence="3">J2</strain>
    </source>
</reference>
<comment type="subcellular location">
    <subcellularLocation>
        <location evidence="2">Cytoplasm</location>
    </subcellularLocation>
</comment>
<dbReference type="AlphaFoldDB" id="A0A533QD46"/>
<evidence type="ECO:0000313" key="4">
    <source>
        <dbReference type="Proteomes" id="UP000319783"/>
    </source>
</evidence>
<comment type="caution">
    <text evidence="3">The sequence shown here is derived from an EMBL/GenBank/DDBJ whole genome shotgun (WGS) entry which is preliminary data.</text>
</comment>
<evidence type="ECO:0000313" key="3">
    <source>
        <dbReference type="EMBL" id="TLD42677.1"/>
    </source>
</evidence>
<comment type="similarity">
    <text evidence="2">Belongs to the GrpE family.</text>
</comment>
<gene>
    <name evidence="2" type="primary">grpE</name>
    <name evidence="3" type="ORF">JETT_1020</name>
</gene>
<dbReference type="EMBL" id="SULG01000015">
    <property type="protein sequence ID" value="TLD42677.1"/>
    <property type="molecule type" value="Genomic_DNA"/>
</dbReference>
<keyword evidence="2" id="KW-0963">Cytoplasm</keyword>
<comment type="function">
    <text evidence="2">Participates actively in the response to hyperosmotic and heat shock by preventing the aggregation of stress-denatured proteins, in association with DnaK and GrpE. It is the nucleotide exchange factor for DnaK and may function as a thermosensor. Unfolded proteins bind initially to DnaJ; upon interaction with the DnaJ-bound protein, DnaK hydrolyzes its bound ATP, resulting in the formation of a stable complex. GrpE releases ADP from DnaK; ATP binding to DnaK triggers the release of the substrate protein, thus completing the reaction cycle. Several rounds of ATP-dependent interactions between DnaJ, DnaK and GrpE are required for fully efficient folding.</text>
</comment>
<keyword evidence="1 2" id="KW-0143">Chaperone</keyword>
<evidence type="ECO:0000256" key="2">
    <source>
        <dbReference type="HAMAP-Rule" id="MF_01151"/>
    </source>
</evidence>
<dbReference type="GO" id="GO:0006457">
    <property type="term" value="P:protein folding"/>
    <property type="evidence" value="ECO:0007669"/>
    <property type="project" value="InterPro"/>
</dbReference>
<dbReference type="Proteomes" id="UP000319783">
    <property type="component" value="Unassembled WGS sequence"/>
</dbReference>
<keyword evidence="2 3" id="KW-0346">Stress response</keyword>
<dbReference type="GO" id="GO:0051087">
    <property type="term" value="F:protein-folding chaperone binding"/>
    <property type="evidence" value="ECO:0007669"/>
    <property type="project" value="InterPro"/>
</dbReference>
<dbReference type="InterPro" id="IPR000740">
    <property type="entry name" value="GrpE"/>
</dbReference>
<dbReference type="Pfam" id="PF01025">
    <property type="entry name" value="GrpE"/>
    <property type="match status" value="1"/>
</dbReference>
<comment type="subunit">
    <text evidence="2">Homodimer.</text>
</comment>
<dbReference type="HAMAP" id="MF_01151">
    <property type="entry name" value="GrpE"/>
    <property type="match status" value="1"/>
</dbReference>
<organism evidence="3 4">
    <name type="scientific">Candidatus Jettenia ecosi</name>
    <dbReference type="NCBI Taxonomy" id="2494326"/>
    <lineage>
        <taxon>Bacteria</taxon>
        <taxon>Pseudomonadati</taxon>
        <taxon>Planctomycetota</taxon>
        <taxon>Candidatus Brocadiia</taxon>
        <taxon>Candidatus Brocadiales</taxon>
        <taxon>Candidatus Brocadiaceae</taxon>
        <taxon>Candidatus Jettenia</taxon>
    </lineage>
</organism>
<dbReference type="SUPFAM" id="SSF51064">
    <property type="entry name" value="Head domain of nucleotide exchange factor GrpE"/>
    <property type="match status" value="1"/>
</dbReference>
<dbReference type="PROSITE" id="PS01071">
    <property type="entry name" value="GRPE"/>
    <property type="match status" value="1"/>
</dbReference>
<dbReference type="GO" id="GO:0042803">
    <property type="term" value="F:protein homodimerization activity"/>
    <property type="evidence" value="ECO:0007669"/>
    <property type="project" value="InterPro"/>
</dbReference>
<name>A0A533QD46_9BACT</name>
<protein>
    <recommendedName>
        <fullName evidence="2">Protein GrpE</fullName>
    </recommendedName>
    <alternativeName>
        <fullName evidence="2">HSP-70 cofactor</fullName>
    </alternativeName>
</protein>
<proteinExistence type="inferred from homology"/>
<evidence type="ECO:0000256" key="1">
    <source>
        <dbReference type="ARBA" id="ARBA00023186"/>
    </source>
</evidence>
<dbReference type="Gene3D" id="2.30.22.10">
    <property type="entry name" value="Head domain of nucleotide exchange factor GrpE"/>
    <property type="match status" value="1"/>
</dbReference>
<dbReference type="GO" id="GO:0005737">
    <property type="term" value="C:cytoplasm"/>
    <property type="evidence" value="ECO:0007669"/>
    <property type="project" value="UniProtKB-SubCell"/>
</dbReference>